<evidence type="ECO:0000256" key="1">
    <source>
        <dbReference type="SAM" id="SignalP"/>
    </source>
</evidence>
<dbReference type="OrthoDB" id="516146at2"/>
<feature type="chain" id="PRO_5002772483" description="Secreted protein" evidence="1">
    <location>
        <begin position="28"/>
        <end position="135"/>
    </location>
</feature>
<sequence>MKSIPFLFLSFAVFLIPLSINHQPADASCAMTDVSFQVAIRGSSTAAQQSNNVGMTTTGDCWGNATTNTSTQVYTGSGTVQQDRNSSHFVGGSQPFPYGVTGPVVGTQITVPVDIYSPAHDSTFMNHTMGSGVSF</sequence>
<dbReference type="EMBL" id="CP000806">
    <property type="protein sequence ID" value="ACB51509.1"/>
    <property type="molecule type" value="Genomic_DNA"/>
</dbReference>
<protein>
    <recommendedName>
        <fullName evidence="4">Secreted protein</fullName>
    </recommendedName>
</protein>
<name>B1WNT0_CROS5</name>
<evidence type="ECO:0008006" key="4">
    <source>
        <dbReference type="Google" id="ProtNLM"/>
    </source>
</evidence>
<evidence type="ECO:0000313" key="2">
    <source>
        <dbReference type="EMBL" id="ACB51509.1"/>
    </source>
</evidence>
<keyword evidence="3" id="KW-1185">Reference proteome</keyword>
<evidence type="ECO:0000313" key="3">
    <source>
        <dbReference type="Proteomes" id="UP000001203"/>
    </source>
</evidence>
<accession>B1WNT0</accession>
<feature type="signal peptide" evidence="1">
    <location>
        <begin position="1"/>
        <end position="27"/>
    </location>
</feature>
<dbReference type="RefSeq" id="WP_009546910.1">
    <property type="nucleotide sequence ID" value="NC_010546.1"/>
</dbReference>
<dbReference type="STRING" id="43989.cce_2159"/>
<gene>
    <name evidence="2" type="ordered locus">cce_2159</name>
</gene>
<dbReference type="HOGENOM" id="CLU_151355_0_0_3"/>
<dbReference type="eggNOG" id="ENOG5032YP2">
    <property type="taxonomic scope" value="Bacteria"/>
</dbReference>
<keyword evidence="1" id="KW-0732">Signal</keyword>
<dbReference type="Proteomes" id="UP000001203">
    <property type="component" value="Chromosome circular"/>
</dbReference>
<dbReference type="KEGG" id="cyt:cce_2159"/>
<reference evidence="2 3" key="1">
    <citation type="journal article" date="2008" name="Proc. Natl. Acad. Sci. U.S.A.">
        <title>The genome of Cyanothece 51142, a unicellular diazotrophic cyanobacterium important in the marine nitrogen cycle.</title>
        <authorList>
            <person name="Welsh E.A."/>
            <person name="Liberton M."/>
            <person name="Stoeckel J."/>
            <person name="Loh T."/>
            <person name="Elvitigala T."/>
            <person name="Wang C."/>
            <person name="Wollam A."/>
            <person name="Fulton R.S."/>
            <person name="Clifton S.W."/>
            <person name="Jacobs J.M."/>
            <person name="Aurora R."/>
            <person name="Ghosh B.K."/>
            <person name="Sherman L.A."/>
            <person name="Smith R.D."/>
            <person name="Wilson R.K."/>
            <person name="Pakrasi H.B."/>
        </authorList>
    </citation>
    <scope>NUCLEOTIDE SEQUENCE [LARGE SCALE GENOMIC DNA]</scope>
    <source>
        <strain evidence="3">ATCC 51142 / BH68</strain>
    </source>
</reference>
<organism evidence="2 3">
    <name type="scientific">Crocosphaera subtropica (strain ATCC 51142 / BH68)</name>
    <name type="common">Cyanothece sp. (strain ATCC 51142)</name>
    <dbReference type="NCBI Taxonomy" id="43989"/>
    <lineage>
        <taxon>Bacteria</taxon>
        <taxon>Bacillati</taxon>
        <taxon>Cyanobacteriota</taxon>
        <taxon>Cyanophyceae</taxon>
        <taxon>Oscillatoriophycideae</taxon>
        <taxon>Chroococcales</taxon>
        <taxon>Aphanothecaceae</taxon>
        <taxon>Crocosphaera</taxon>
        <taxon>Crocosphaera subtropica</taxon>
    </lineage>
</organism>
<proteinExistence type="predicted"/>
<dbReference type="AlphaFoldDB" id="B1WNT0"/>